<dbReference type="Pfam" id="PF03079">
    <property type="entry name" value="ARD"/>
    <property type="match status" value="1"/>
</dbReference>
<gene>
    <name evidence="1" type="ORF">DZC75_15000</name>
</gene>
<sequence length="176" mass="19519">MSILSVFQCSSPQLPYKVLTHHDDIVATLAEHGVRFAHQSLPWSIRPGNAQQQVRDEAGEWIDGLMAEHGATSWTLLDCEEELPDAGGWREEHVHNALEVFAVMAGRAQVSLRVGDEVFAVLCERGDILHVPAEIRRWIDLGDRPFCLALRLTGNGQPAKFTGDNVCRELPGMAEL</sequence>
<dbReference type="AlphaFoldDB" id="A0AAI8KD15"/>
<dbReference type="InterPro" id="IPR004313">
    <property type="entry name" value="ARD"/>
</dbReference>
<dbReference type="GO" id="GO:0010309">
    <property type="term" value="F:acireductone dioxygenase [iron(II)-requiring] activity"/>
    <property type="evidence" value="ECO:0007669"/>
    <property type="project" value="InterPro"/>
</dbReference>
<accession>A0AAI8KD15</accession>
<name>A0AAI8KD15_9PSED</name>
<evidence type="ECO:0000313" key="1">
    <source>
        <dbReference type="EMBL" id="AXO89244.1"/>
    </source>
</evidence>
<dbReference type="SUPFAM" id="SSF51182">
    <property type="entry name" value="RmlC-like cupins"/>
    <property type="match status" value="1"/>
</dbReference>
<dbReference type="RefSeq" id="WP_116888709.1">
    <property type="nucleotide sequence ID" value="NZ_CP031641.1"/>
</dbReference>
<protein>
    <submittedName>
        <fullName evidence="1">Oxidase</fullName>
    </submittedName>
</protein>
<evidence type="ECO:0000313" key="2">
    <source>
        <dbReference type="Proteomes" id="UP000258127"/>
    </source>
</evidence>
<dbReference type="InterPro" id="IPR014710">
    <property type="entry name" value="RmlC-like_jellyroll"/>
</dbReference>
<dbReference type="Proteomes" id="UP000258127">
    <property type="component" value="Chromosome"/>
</dbReference>
<keyword evidence="2" id="KW-1185">Reference proteome</keyword>
<dbReference type="Gene3D" id="2.60.120.10">
    <property type="entry name" value="Jelly Rolls"/>
    <property type="match status" value="1"/>
</dbReference>
<dbReference type="InterPro" id="IPR011051">
    <property type="entry name" value="RmlC_Cupin_sf"/>
</dbReference>
<dbReference type="EMBL" id="CP031641">
    <property type="protein sequence ID" value="AXO89244.1"/>
    <property type="molecule type" value="Genomic_DNA"/>
</dbReference>
<organism evidence="1 2">
    <name type="scientific">Pseudomonas parafulva</name>
    <dbReference type="NCBI Taxonomy" id="157782"/>
    <lineage>
        <taxon>Bacteria</taxon>
        <taxon>Pseudomonadati</taxon>
        <taxon>Pseudomonadota</taxon>
        <taxon>Gammaproteobacteria</taxon>
        <taxon>Pseudomonadales</taxon>
        <taxon>Pseudomonadaceae</taxon>
        <taxon>Pseudomonas</taxon>
    </lineage>
</organism>
<proteinExistence type="predicted"/>
<reference evidence="1 2" key="1">
    <citation type="submission" date="2018-08" db="EMBL/GenBank/DDBJ databases">
        <authorList>
            <person name="Lee Y."/>
            <person name="Kakembo D."/>
        </authorList>
    </citation>
    <scope>NUCLEOTIDE SEQUENCE [LARGE SCALE GENOMIC DNA]</scope>
    <source>
        <strain evidence="1 2">JBCS1880</strain>
    </source>
</reference>